<evidence type="ECO:0000256" key="1">
    <source>
        <dbReference type="SAM" id="MobiDB-lite"/>
    </source>
</evidence>
<evidence type="ECO:0000313" key="3">
    <source>
        <dbReference type="Proteomes" id="UP001148614"/>
    </source>
</evidence>
<dbReference type="Proteomes" id="UP001148614">
    <property type="component" value="Unassembled WGS sequence"/>
</dbReference>
<proteinExistence type="predicted"/>
<dbReference type="EMBL" id="JANPWZ010000212">
    <property type="protein sequence ID" value="KAJ3578455.1"/>
    <property type="molecule type" value="Genomic_DNA"/>
</dbReference>
<sequence length="231" mass="25943">MASEQPQQPEFVLVGGESTGEAMPSETEKLAEILQRLDAIDKNFNDRLDGLNESRENEKEGDRSCCLELAAKGQDSNSDVNHTVQISDITKRLDVLESRLDQMKEDHAEDFKSLHDEITDIQDYGGEYKDCMTKIEQAMAAIEARQNASEKNALARILNSRYMARYESLEPLVSLKNQPIWKFPSSLERLDSMTVDDVNLVLQALGQPHQGDITKARRRLALLAGCIAIAY</sequence>
<organism evidence="2 3">
    <name type="scientific">Xylaria arbuscula</name>
    <dbReference type="NCBI Taxonomy" id="114810"/>
    <lineage>
        <taxon>Eukaryota</taxon>
        <taxon>Fungi</taxon>
        <taxon>Dikarya</taxon>
        <taxon>Ascomycota</taxon>
        <taxon>Pezizomycotina</taxon>
        <taxon>Sordariomycetes</taxon>
        <taxon>Xylariomycetidae</taxon>
        <taxon>Xylariales</taxon>
        <taxon>Xylariaceae</taxon>
        <taxon>Xylaria</taxon>
    </lineage>
</organism>
<evidence type="ECO:0000313" key="2">
    <source>
        <dbReference type="EMBL" id="KAJ3578455.1"/>
    </source>
</evidence>
<reference evidence="2" key="1">
    <citation type="submission" date="2022-07" db="EMBL/GenBank/DDBJ databases">
        <title>Genome Sequence of Xylaria arbuscula.</title>
        <authorList>
            <person name="Buettner E."/>
        </authorList>
    </citation>
    <scope>NUCLEOTIDE SEQUENCE</scope>
    <source>
        <strain evidence="2">VT107</strain>
    </source>
</reference>
<keyword evidence="3" id="KW-1185">Reference proteome</keyword>
<accession>A0A9W8TQQ4</accession>
<name>A0A9W8TQQ4_9PEZI</name>
<gene>
    <name evidence="2" type="ORF">NPX13_g2113</name>
</gene>
<dbReference type="AlphaFoldDB" id="A0A9W8TQQ4"/>
<protein>
    <submittedName>
        <fullName evidence="2">Uncharacterized protein</fullName>
    </submittedName>
</protein>
<comment type="caution">
    <text evidence="2">The sequence shown here is derived from an EMBL/GenBank/DDBJ whole genome shotgun (WGS) entry which is preliminary data.</text>
</comment>
<feature type="region of interest" description="Disordered" evidence="1">
    <location>
        <begin position="1"/>
        <end position="25"/>
    </location>
</feature>